<dbReference type="InterPro" id="IPR002941">
    <property type="entry name" value="DNA_methylase_N4/N6"/>
</dbReference>
<evidence type="ECO:0000256" key="6">
    <source>
        <dbReference type="ARBA" id="ARBA00022747"/>
    </source>
</evidence>
<evidence type="ECO:0000259" key="9">
    <source>
        <dbReference type="Pfam" id="PF01555"/>
    </source>
</evidence>
<dbReference type="PROSITE" id="PS00093">
    <property type="entry name" value="N4_MTASE"/>
    <property type="match status" value="1"/>
</dbReference>
<dbReference type="AlphaFoldDB" id="C6CDJ1"/>
<protein>
    <recommendedName>
        <fullName evidence="2">site-specific DNA-methyltransferase (cytosine-N(4)-specific)</fullName>
        <ecNumber evidence="2">2.1.1.113</ecNumber>
    </recommendedName>
</protein>
<reference evidence="10" key="1">
    <citation type="submission" date="2009-06" db="EMBL/GenBank/DDBJ databases">
        <title>Complete sequence of Dickeya dadantii Ech703.</title>
        <authorList>
            <consortium name="US DOE Joint Genome Institute"/>
            <person name="Lucas S."/>
            <person name="Copeland A."/>
            <person name="Lapidus A."/>
            <person name="Glavina del Rio T."/>
            <person name="Dalin E."/>
            <person name="Tice H."/>
            <person name="Bruce D."/>
            <person name="Goodwin L."/>
            <person name="Pitluck S."/>
            <person name="Chertkov O."/>
            <person name="Brettin T."/>
            <person name="Detter J.C."/>
            <person name="Han C."/>
            <person name="Larimer F."/>
            <person name="Land M."/>
            <person name="Hauser L."/>
            <person name="Kyrpides N."/>
            <person name="Mikhailova N."/>
            <person name="Balakrishnan V."/>
            <person name="Glasner J."/>
            <person name="Perna N.T."/>
        </authorList>
    </citation>
    <scope>NUCLEOTIDE SEQUENCE [LARGE SCALE GENOMIC DNA]</scope>
    <source>
        <strain evidence="10">Ech703</strain>
    </source>
</reference>
<evidence type="ECO:0000256" key="7">
    <source>
        <dbReference type="ARBA" id="ARBA00023125"/>
    </source>
</evidence>
<keyword evidence="4" id="KW-0808">Transferase</keyword>
<dbReference type="Gene3D" id="3.40.50.150">
    <property type="entry name" value="Vaccinia Virus protein VP39"/>
    <property type="match status" value="2"/>
</dbReference>
<dbReference type="STRING" id="579405.Dd703_1306"/>
<keyword evidence="7" id="KW-0238">DNA-binding</keyword>
<evidence type="ECO:0000256" key="3">
    <source>
        <dbReference type="ARBA" id="ARBA00022603"/>
    </source>
</evidence>
<evidence type="ECO:0000256" key="1">
    <source>
        <dbReference type="ARBA" id="ARBA00010203"/>
    </source>
</evidence>
<dbReference type="GO" id="GO:0009307">
    <property type="term" value="P:DNA restriction-modification system"/>
    <property type="evidence" value="ECO:0007669"/>
    <property type="project" value="UniProtKB-KW"/>
</dbReference>
<evidence type="ECO:0000256" key="4">
    <source>
        <dbReference type="ARBA" id="ARBA00022679"/>
    </source>
</evidence>
<dbReference type="KEGG" id="dda:Dd703_1306"/>
<accession>C6CDJ1</accession>
<evidence type="ECO:0000313" key="11">
    <source>
        <dbReference type="Proteomes" id="UP000002734"/>
    </source>
</evidence>
<sequence>MNNEKVSKCSQYTFKYNKNQGRHGWLRLTPAYSVKLVEELILHTEKGKKILDPFSGTATTGLCSLEQGYDALLCDINPFLIWFGNTKLATFEQSLLSETYQLAQGIISQSNAFWGEKNWTPEIHNINRWWSEDTLASLAALRSAIVHEIGEPNALNQYHSLIWIGFCRLIIETSSAAFNHVSMSFNADTVRHDHQEVAGLFQMIITRLFSATNTLTHRQAKVIRCDAREIDQNGENMLFDHVITSPPYPNRMSYIRELRPYMYWTKFLNESKEAAELDWKAIGGTWGSATSKLKDWAPSDISLPDILIDVCDDINNKDDKHANLMSRYVHKYFFDMHRHFSSLRSVLSKGAKLDYVVGNSSFYGVKVDSDKLFEQSLRILGYDNVSSKIVRKRNSKKELYEFCVSAEWNRPELL</sequence>
<keyword evidence="6" id="KW-0680">Restriction system</keyword>
<evidence type="ECO:0000256" key="5">
    <source>
        <dbReference type="ARBA" id="ARBA00022691"/>
    </source>
</evidence>
<dbReference type="Proteomes" id="UP000002734">
    <property type="component" value="Chromosome"/>
</dbReference>
<dbReference type="GO" id="GO:0032259">
    <property type="term" value="P:methylation"/>
    <property type="evidence" value="ECO:0007669"/>
    <property type="project" value="UniProtKB-KW"/>
</dbReference>
<dbReference type="InterPro" id="IPR017985">
    <property type="entry name" value="MeTrfase_CN4_CS"/>
</dbReference>
<dbReference type="GO" id="GO:0008170">
    <property type="term" value="F:N-methyltransferase activity"/>
    <property type="evidence" value="ECO:0007669"/>
    <property type="project" value="InterPro"/>
</dbReference>
<dbReference type="EC" id="2.1.1.113" evidence="2"/>
<keyword evidence="3" id="KW-0489">Methyltransferase</keyword>
<evidence type="ECO:0000313" key="10">
    <source>
        <dbReference type="EMBL" id="ACS85108.1"/>
    </source>
</evidence>
<dbReference type="HOGENOM" id="CLU_027633_0_0_6"/>
<proteinExistence type="inferred from homology"/>
<comment type="similarity">
    <text evidence="1">Belongs to the N(4)/N(6)-methyltransferase family. N(4) subfamily.</text>
</comment>
<dbReference type="SUPFAM" id="SSF53335">
    <property type="entry name" value="S-adenosyl-L-methionine-dependent methyltransferases"/>
    <property type="match status" value="2"/>
</dbReference>
<gene>
    <name evidence="10" type="ordered locus">Dd703_1306</name>
</gene>
<evidence type="ECO:0000256" key="8">
    <source>
        <dbReference type="ARBA" id="ARBA00049120"/>
    </source>
</evidence>
<comment type="catalytic activity">
    <reaction evidence="8">
        <text>a 2'-deoxycytidine in DNA + S-adenosyl-L-methionine = an N(4)-methyl-2'-deoxycytidine in DNA + S-adenosyl-L-homocysteine + H(+)</text>
        <dbReference type="Rhea" id="RHEA:16857"/>
        <dbReference type="Rhea" id="RHEA-COMP:11369"/>
        <dbReference type="Rhea" id="RHEA-COMP:13674"/>
        <dbReference type="ChEBI" id="CHEBI:15378"/>
        <dbReference type="ChEBI" id="CHEBI:57856"/>
        <dbReference type="ChEBI" id="CHEBI:59789"/>
        <dbReference type="ChEBI" id="CHEBI:85452"/>
        <dbReference type="ChEBI" id="CHEBI:137933"/>
        <dbReference type="EC" id="2.1.1.113"/>
    </reaction>
</comment>
<dbReference type="GO" id="GO:0003677">
    <property type="term" value="F:DNA binding"/>
    <property type="evidence" value="ECO:0007669"/>
    <property type="project" value="UniProtKB-KW"/>
</dbReference>
<dbReference type="REBASE" id="21161">
    <property type="entry name" value="M.DdaEORF1306P"/>
</dbReference>
<keyword evidence="5" id="KW-0949">S-adenosyl-L-methionine</keyword>
<name>C6CDJ1_MUSP7</name>
<dbReference type="Pfam" id="PF01555">
    <property type="entry name" value="N6_N4_Mtase"/>
    <property type="match status" value="1"/>
</dbReference>
<dbReference type="EMBL" id="CP001654">
    <property type="protein sequence ID" value="ACS85108.1"/>
    <property type="molecule type" value="Genomic_DNA"/>
</dbReference>
<feature type="domain" description="DNA methylase N-4/N-6" evidence="9">
    <location>
        <begin position="21"/>
        <end position="78"/>
    </location>
</feature>
<dbReference type="InterPro" id="IPR029063">
    <property type="entry name" value="SAM-dependent_MTases_sf"/>
</dbReference>
<evidence type="ECO:0000256" key="2">
    <source>
        <dbReference type="ARBA" id="ARBA00012185"/>
    </source>
</evidence>
<organism evidence="10 11">
    <name type="scientific">Musicola paradisiaca (strain Ech703)</name>
    <name type="common">Dickeya paradisiaca</name>
    <name type="synonym">Dickeya dadantii</name>
    <dbReference type="NCBI Taxonomy" id="579405"/>
    <lineage>
        <taxon>Bacteria</taxon>
        <taxon>Pseudomonadati</taxon>
        <taxon>Pseudomonadota</taxon>
        <taxon>Gammaproteobacteria</taxon>
        <taxon>Enterobacterales</taxon>
        <taxon>Pectobacteriaceae</taxon>
        <taxon>Musicola</taxon>
    </lineage>
</organism>
<dbReference type="RefSeq" id="WP_012764925.1">
    <property type="nucleotide sequence ID" value="NC_012880.1"/>
</dbReference>
<dbReference type="GO" id="GO:0015667">
    <property type="term" value="F:site-specific DNA-methyltransferase (cytosine-N4-specific) activity"/>
    <property type="evidence" value="ECO:0007669"/>
    <property type="project" value="UniProtKB-EC"/>
</dbReference>
<dbReference type="eggNOG" id="COG0863">
    <property type="taxonomic scope" value="Bacteria"/>
</dbReference>
<keyword evidence="11" id="KW-1185">Reference proteome</keyword>